<feature type="signal peptide" evidence="3">
    <location>
        <begin position="1"/>
        <end position="22"/>
    </location>
</feature>
<dbReference type="GO" id="GO:0016874">
    <property type="term" value="F:ligase activity"/>
    <property type="evidence" value="ECO:0007669"/>
    <property type="project" value="UniProtKB-KW"/>
</dbReference>
<dbReference type="AlphaFoldDB" id="A0AAD8N9N7"/>
<organism evidence="4 5">
    <name type="scientific">Heracleum sosnowskyi</name>
    <dbReference type="NCBI Taxonomy" id="360622"/>
    <lineage>
        <taxon>Eukaryota</taxon>
        <taxon>Viridiplantae</taxon>
        <taxon>Streptophyta</taxon>
        <taxon>Embryophyta</taxon>
        <taxon>Tracheophyta</taxon>
        <taxon>Spermatophyta</taxon>
        <taxon>Magnoliopsida</taxon>
        <taxon>eudicotyledons</taxon>
        <taxon>Gunneridae</taxon>
        <taxon>Pentapetalae</taxon>
        <taxon>asterids</taxon>
        <taxon>campanulids</taxon>
        <taxon>Apiales</taxon>
        <taxon>Apiaceae</taxon>
        <taxon>Apioideae</taxon>
        <taxon>apioid superclade</taxon>
        <taxon>Tordylieae</taxon>
        <taxon>Tordyliinae</taxon>
        <taxon>Heracleum</taxon>
    </lineage>
</organism>
<evidence type="ECO:0000313" key="5">
    <source>
        <dbReference type="Proteomes" id="UP001237642"/>
    </source>
</evidence>
<dbReference type="Gene3D" id="3.40.50.980">
    <property type="match status" value="1"/>
</dbReference>
<protein>
    <submittedName>
        <fullName evidence="4">Uncharacterized protein</fullName>
    </submittedName>
</protein>
<proteinExistence type="inferred from homology"/>
<evidence type="ECO:0000256" key="3">
    <source>
        <dbReference type="SAM" id="SignalP"/>
    </source>
</evidence>
<dbReference type="PANTHER" id="PTHR43859">
    <property type="entry name" value="ACYL-ACTIVATING ENZYME"/>
    <property type="match status" value="1"/>
</dbReference>
<evidence type="ECO:0000256" key="1">
    <source>
        <dbReference type="ARBA" id="ARBA00006432"/>
    </source>
</evidence>
<reference evidence="4" key="1">
    <citation type="submission" date="2023-02" db="EMBL/GenBank/DDBJ databases">
        <title>Genome of toxic invasive species Heracleum sosnowskyi carries increased number of genes despite the absence of recent whole-genome duplications.</title>
        <authorList>
            <person name="Schelkunov M."/>
            <person name="Shtratnikova V."/>
            <person name="Makarenko M."/>
            <person name="Klepikova A."/>
            <person name="Omelchenko D."/>
            <person name="Novikova G."/>
            <person name="Obukhova E."/>
            <person name="Bogdanov V."/>
            <person name="Penin A."/>
            <person name="Logacheva M."/>
        </authorList>
    </citation>
    <scope>NUCLEOTIDE SEQUENCE</scope>
    <source>
        <strain evidence="4">Hsosn_3</strain>
        <tissue evidence="4">Leaf</tissue>
    </source>
</reference>
<dbReference type="PANTHER" id="PTHR43859:SF7">
    <property type="entry name" value="ACETATE_BUTYRATE--COA LIGASE AAE7, PEROXISOMAL"/>
    <property type="match status" value="1"/>
</dbReference>
<sequence>MVGVFLGCCLCGTSICLRHVTAKGVYSAIANNGVTHLCAALVVLNTLVKAPQKEKVVPLPRLVHVMTASSALPSSVLHGILCGADLTDGFSHAPLCVELLLFAYFKG</sequence>
<dbReference type="Proteomes" id="UP001237642">
    <property type="component" value="Unassembled WGS sequence"/>
</dbReference>
<keyword evidence="5" id="KW-1185">Reference proteome</keyword>
<gene>
    <name evidence="4" type="ORF">POM88_001459</name>
</gene>
<evidence type="ECO:0000256" key="2">
    <source>
        <dbReference type="ARBA" id="ARBA00022598"/>
    </source>
</evidence>
<comment type="caution">
    <text evidence="4">The sequence shown here is derived from an EMBL/GenBank/DDBJ whole genome shotgun (WGS) entry which is preliminary data.</text>
</comment>
<comment type="similarity">
    <text evidence="1">Belongs to the ATP-dependent AMP-binding enzyme family.</text>
</comment>
<keyword evidence="3" id="KW-0732">Signal</keyword>
<feature type="chain" id="PRO_5041922956" evidence="3">
    <location>
        <begin position="23"/>
        <end position="107"/>
    </location>
</feature>
<reference evidence="4" key="2">
    <citation type="submission" date="2023-05" db="EMBL/GenBank/DDBJ databases">
        <authorList>
            <person name="Schelkunov M.I."/>
        </authorList>
    </citation>
    <scope>NUCLEOTIDE SEQUENCE</scope>
    <source>
        <strain evidence="4">Hsosn_3</strain>
        <tissue evidence="4">Leaf</tissue>
    </source>
</reference>
<evidence type="ECO:0000313" key="4">
    <source>
        <dbReference type="EMBL" id="KAK1401854.1"/>
    </source>
</evidence>
<keyword evidence="2" id="KW-0436">Ligase</keyword>
<name>A0AAD8N9N7_9APIA</name>
<dbReference type="SUPFAM" id="SSF56801">
    <property type="entry name" value="Acetyl-CoA synthetase-like"/>
    <property type="match status" value="1"/>
</dbReference>
<dbReference type="EMBL" id="JAUIZM010000001">
    <property type="protein sequence ID" value="KAK1401854.1"/>
    <property type="molecule type" value="Genomic_DNA"/>
</dbReference>
<accession>A0AAD8N9N7</accession>